<dbReference type="EMBL" id="FRAG01000048">
    <property type="protein sequence ID" value="SHK33620.1"/>
    <property type="molecule type" value="Genomic_DNA"/>
</dbReference>
<accession>A0A1M6SR39</accession>
<name>A0A1M6SR39_PARC5</name>
<evidence type="ECO:0000313" key="3">
    <source>
        <dbReference type="Proteomes" id="UP000184465"/>
    </source>
</evidence>
<keyword evidence="3" id="KW-1185">Reference proteome</keyword>
<gene>
    <name evidence="1" type="ORF">SAMN02745912_03022</name>
    <name evidence="2" type="ORF">SAMN02745912_03406</name>
</gene>
<dbReference type="EMBL" id="FRAG01000067">
    <property type="protein sequence ID" value="SHK47110.1"/>
    <property type="molecule type" value="Genomic_DNA"/>
</dbReference>
<evidence type="ECO:0000313" key="1">
    <source>
        <dbReference type="EMBL" id="SHK33620.1"/>
    </source>
</evidence>
<evidence type="ECO:0000313" key="2">
    <source>
        <dbReference type="EMBL" id="SHK47110.1"/>
    </source>
</evidence>
<reference evidence="2 3" key="1">
    <citation type="submission" date="2016-11" db="EMBL/GenBank/DDBJ databases">
        <authorList>
            <person name="Jaros S."/>
            <person name="Januszkiewicz K."/>
            <person name="Wedrychowicz H."/>
        </authorList>
    </citation>
    <scope>NUCLEOTIDE SEQUENCE [LARGE SCALE GENOMIC DNA]</scope>
    <source>
        <strain evidence="2 3">DSM 15212</strain>
    </source>
</reference>
<organism evidence="2 3">
    <name type="scientific">Paramaledivibacter caminithermalis (strain DSM 15212 / CIP 107654 / DViRD3)</name>
    <name type="common">Clostridium caminithermale</name>
    <dbReference type="NCBI Taxonomy" id="1121301"/>
    <lineage>
        <taxon>Bacteria</taxon>
        <taxon>Bacillati</taxon>
        <taxon>Bacillota</taxon>
        <taxon>Clostridia</taxon>
        <taxon>Peptostreptococcales</taxon>
        <taxon>Caminicellaceae</taxon>
        <taxon>Paramaledivibacter</taxon>
    </lineage>
</organism>
<dbReference type="Proteomes" id="UP000184465">
    <property type="component" value="Unassembled WGS sequence"/>
</dbReference>
<proteinExistence type="predicted"/>
<sequence>MTSLHQNSLNFNKSFSYDFGGGNLSSDAGLIIVRSFLEKIGLIPLLKTLFKDDTA</sequence>
<evidence type="ECO:0008006" key="4">
    <source>
        <dbReference type="Google" id="ProtNLM"/>
    </source>
</evidence>
<protein>
    <recommendedName>
        <fullName evidence="4">Transposase DDE domain-containing protein</fullName>
    </recommendedName>
</protein>
<dbReference type="STRING" id="1121301.SAMN02745912_03022"/>
<feature type="non-terminal residue" evidence="2">
    <location>
        <position position="55"/>
    </location>
</feature>
<dbReference type="AlphaFoldDB" id="A0A1M6SR39"/>